<evidence type="ECO:0000256" key="5">
    <source>
        <dbReference type="ARBA" id="ARBA00022741"/>
    </source>
</evidence>
<dbReference type="SMART" id="SM00904">
    <property type="entry name" value="Flavokinase"/>
    <property type="match status" value="1"/>
</dbReference>
<proteinExistence type="predicted"/>
<dbReference type="Proteomes" id="UP001220964">
    <property type="component" value="Unassembled WGS sequence"/>
</dbReference>
<dbReference type="Gene3D" id="2.40.30.30">
    <property type="entry name" value="Riboflavin kinase-like"/>
    <property type="match status" value="1"/>
</dbReference>
<feature type="domain" description="Riboflavin kinase" evidence="8">
    <location>
        <begin position="17"/>
        <end position="138"/>
    </location>
</feature>
<evidence type="ECO:0000259" key="8">
    <source>
        <dbReference type="SMART" id="SM00904"/>
    </source>
</evidence>
<evidence type="ECO:0000313" key="10">
    <source>
        <dbReference type="Proteomes" id="UP001220964"/>
    </source>
</evidence>
<keyword evidence="4" id="KW-0808">Transferase</keyword>
<keyword evidence="5" id="KW-0547">Nucleotide-binding</keyword>
<dbReference type="PANTHER" id="PTHR22749">
    <property type="entry name" value="RIBOFLAVIN KINASE/FMN ADENYLYLTRANSFERASE"/>
    <property type="match status" value="1"/>
</dbReference>
<dbReference type="InterPro" id="IPR023468">
    <property type="entry name" value="Riboflavin_kinase"/>
</dbReference>
<dbReference type="RefSeq" id="WP_275567134.1">
    <property type="nucleotide sequence ID" value="NZ_JARGYC010000020.1"/>
</dbReference>
<dbReference type="PANTHER" id="PTHR22749:SF6">
    <property type="entry name" value="RIBOFLAVIN KINASE"/>
    <property type="match status" value="1"/>
</dbReference>
<evidence type="ECO:0000256" key="1">
    <source>
        <dbReference type="ARBA" id="ARBA00012105"/>
    </source>
</evidence>
<evidence type="ECO:0000256" key="3">
    <source>
        <dbReference type="ARBA" id="ARBA00022643"/>
    </source>
</evidence>
<evidence type="ECO:0000256" key="2">
    <source>
        <dbReference type="ARBA" id="ARBA00022630"/>
    </source>
</evidence>
<evidence type="ECO:0000256" key="7">
    <source>
        <dbReference type="ARBA" id="ARBA00047880"/>
    </source>
</evidence>
<dbReference type="GO" id="GO:0005524">
    <property type="term" value="F:ATP binding"/>
    <property type="evidence" value="ECO:0007669"/>
    <property type="project" value="UniProtKB-KW"/>
</dbReference>
<evidence type="ECO:0000256" key="6">
    <source>
        <dbReference type="ARBA" id="ARBA00022840"/>
    </source>
</evidence>
<protein>
    <recommendedName>
        <fullName evidence="1">riboflavin kinase</fullName>
        <ecNumber evidence="1">2.7.1.26</ecNumber>
    </recommendedName>
</protein>
<evidence type="ECO:0000313" key="9">
    <source>
        <dbReference type="EMBL" id="MDF0600992.1"/>
    </source>
</evidence>
<keyword evidence="10" id="KW-1185">Reference proteome</keyword>
<dbReference type="AlphaFoldDB" id="A0AAE3NUS2"/>
<dbReference type="SUPFAM" id="SSF82114">
    <property type="entry name" value="Riboflavin kinase-like"/>
    <property type="match status" value="1"/>
</dbReference>
<dbReference type="GO" id="GO:0009231">
    <property type="term" value="P:riboflavin biosynthetic process"/>
    <property type="evidence" value="ECO:0007669"/>
    <property type="project" value="InterPro"/>
</dbReference>
<dbReference type="GO" id="GO:0009398">
    <property type="term" value="P:FMN biosynthetic process"/>
    <property type="evidence" value="ECO:0007669"/>
    <property type="project" value="TreeGrafter"/>
</dbReference>
<accession>A0AAE3NUS2</accession>
<sequence length="141" mass="15450">MTGIDSTCSPEAAEFGTVTGKVVHGDKIGRNIGFPTATLDVSPTALPHGIYAGIATLHSGPRTGQRFLTAVSHGRRPTVGGQESRLECHFLDFSDDIYGCEVEIELVKFLRPDIHFDHLDDLVAAIRRDVDDIRQLFSMTR</sequence>
<dbReference type="EC" id="2.7.1.26" evidence="1"/>
<gene>
    <name evidence="9" type="ORF">P1J78_09645</name>
</gene>
<dbReference type="GO" id="GO:0008531">
    <property type="term" value="F:riboflavin kinase activity"/>
    <property type="evidence" value="ECO:0007669"/>
    <property type="project" value="UniProtKB-EC"/>
</dbReference>
<keyword evidence="9" id="KW-0418">Kinase</keyword>
<comment type="caution">
    <text evidence="9">The sequence shown here is derived from an EMBL/GenBank/DDBJ whole genome shotgun (WGS) entry which is preliminary data.</text>
</comment>
<comment type="catalytic activity">
    <reaction evidence="7">
        <text>riboflavin + ATP = FMN + ADP + H(+)</text>
        <dbReference type="Rhea" id="RHEA:14357"/>
        <dbReference type="ChEBI" id="CHEBI:15378"/>
        <dbReference type="ChEBI" id="CHEBI:30616"/>
        <dbReference type="ChEBI" id="CHEBI:57986"/>
        <dbReference type="ChEBI" id="CHEBI:58210"/>
        <dbReference type="ChEBI" id="CHEBI:456216"/>
        <dbReference type="EC" id="2.7.1.26"/>
    </reaction>
</comment>
<name>A0AAE3NUS2_9RHOB</name>
<dbReference type="InterPro" id="IPR023465">
    <property type="entry name" value="Riboflavin_kinase_dom_sf"/>
</dbReference>
<dbReference type="EMBL" id="JARGYC010000020">
    <property type="protein sequence ID" value="MDF0600992.1"/>
    <property type="molecule type" value="Genomic_DNA"/>
</dbReference>
<reference evidence="9" key="1">
    <citation type="submission" date="2023-03" db="EMBL/GenBank/DDBJ databases">
        <title>Multiphase analysis and comparison of six strains from genera Psychromarinibacter, Lutimaribacter, and Maritimibacter, including a novel species: Psychromarinibacter sediminicola sp. nov.</title>
        <authorList>
            <person name="Wang Y.-H."/>
            <person name="Ye M.-Q."/>
            <person name="Du Z.-J."/>
        </authorList>
    </citation>
    <scope>NUCLEOTIDE SEQUENCE</scope>
    <source>
        <strain evidence="9">C21-152</strain>
    </source>
</reference>
<keyword evidence="6" id="KW-0067">ATP-binding</keyword>
<organism evidence="9 10">
    <name type="scientific">Psychromarinibacter sediminicola</name>
    <dbReference type="NCBI Taxonomy" id="3033385"/>
    <lineage>
        <taxon>Bacteria</taxon>
        <taxon>Pseudomonadati</taxon>
        <taxon>Pseudomonadota</taxon>
        <taxon>Alphaproteobacteria</taxon>
        <taxon>Rhodobacterales</taxon>
        <taxon>Paracoccaceae</taxon>
        <taxon>Psychromarinibacter</taxon>
    </lineage>
</organism>
<dbReference type="InterPro" id="IPR015865">
    <property type="entry name" value="Riboflavin_kinase_bac/euk"/>
</dbReference>
<evidence type="ECO:0000256" key="4">
    <source>
        <dbReference type="ARBA" id="ARBA00022679"/>
    </source>
</evidence>
<keyword evidence="2" id="KW-0285">Flavoprotein</keyword>
<keyword evidence="3" id="KW-0288">FMN</keyword>
<dbReference type="Pfam" id="PF01687">
    <property type="entry name" value="Flavokinase"/>
    <property type="match status" value="1"/>
</dbReference>